<accession>A0A368BN73</accession>
<feature type="binding site" evidence="8">
    <location>
        <position position="173"/>
    </location>
    <ligand>
        <name>L-aspartate</name>
        <dbReference type="ChEBI" id="CHEBI:29991"/>
    </ligand>
</feature>
<keyword evidence="7 8" id="KW-0030">Aminoacyl-tRNA synthetase</keyword>
<feature type="binding site" evidence="8">
    <location>
        <position position="447"/>
    </location>
    <ligand>
        <name>L-aspartate</name>
        <dbReference type="ChEBI" id="CHEBI:29991"/>
    </ligand>
</feature>
<dbReference type="InterPro" id="IPR006195">
    <property type="entry name" value="aa-tRNA-synth_II"/>
</dbReference>
<protein>
    <recommendedName>
        <fullName evidence="8">Aspartate--tRNA(Asp/Asn) ligase</fullName>
        <ecNumber evidence="8">6.1.1.23</ecNumber>
    </recommendedName>
    <alternativeName>
        <fullName evidence="8">Aspartyl-tRNA synthetase</fullName>
        <shortName evidence="8">AspRS</shortName>
    </alternativeName>
    <alternativeName>
        <fullName evidence="8">Non-discriminating aspartyl-tRNA synthetase</fullName>
        <shortName evidence="8">ND-AspRS</shortName>
    </alternativeName>
</protein>
<dbReference type="Gene3D" id="3.30.1360.30">
    <property type="entry name" value="GAD-like domain"/>
    <property type="match status" value="1"/>
</dbReference>
<comment type="similarity">
    <text evidence="1 8">Belongs to the class-II aminoacyl-tRNA synthetase family. Type 1 subfamily.</text>
</comment>
<comment type="catalytic activity">
    <reaction evidence="8">
        <text>tRNA(Asx) + L-aspartate + ATP = L-aspartyl-tRNA(Asx) + AMP + diphosphate</text>
        <dbReference type="Rhea" id="RHEA:18349"/>
        <dbReference type="Rhea" id="RHEA-COMP:9710"/>
        <dbReference type="Rhea" id="RHEA-COMP:9711"/>
        <dbReference type="ChEBI" id="CHEBI:29991"/>
        <dbReference type="ChEBI" id="CHEBI:30616"/>
        <dbReference type="ChEBI" id="CHEBI:33019"/>
        <dbReference type="ChEBI" id="CHEBI:78442"/>
        <dbReference type="ChEBI" id="CHEBI:78516"/>
        <dbReference type="ChEBI" id="CHEBI:456215"/>
        <dbReference type="EC" id="6.1.1.23"/>
    </reaction>
</comment>
<feature type="domain" description="Aminoacyl-transfer RNA synthetases class-II family profile" evidence="9">
    <location>
        <begin position="146"/>
        <end position="555"/>
    </location>
</feature>
<comment type="function">
    <text evidence="8">Aspartyl-tRNA synthetase with relaxed tRNA specificity since it is able to aspartylate not only its cognate tRNA(Asp) but also tRNA(Asn). Reaction proceeds in two steps: L-aspartate is first activated by ATP to form Asp-AMP and then transferred to the acceptor end of tRNA(Asp/Asn).</text>
</comment>
<feature type="region of interest" description="Aspartate" evidence="8">
    <location>
        <begin position="197"/>
        <end position="200"/>
    </location>
</feature>
<evidence type="ECO:0000313" key="11">
    <source>
        <dbReference type="Proteomes" id="UP000252147"/>
    </source>
</evidence>
<feature type="site" description="Important for tRNA non-discrimination" evidence="8">
    <location>
        <position position="30"/>
    </location>
</feature>
<dbReference type="NCBIfam" id="NF001750">
    <property type="entry name" value="PRK00476.1"/>
    <property type="match status" value="1"/>
</dbReference>
<feature type="binding site" evidence="8">
    <location>
        <begin position="534"/>
        <end position="537"/>
    </location>
    <ligand>
        <name>ATP</name>
        <dbReference type="ChEBI" id="CHEBI:30616"/>
    </ligand>
</feature>
<dbReference type="SUPFAM" id="SSF55681">
    <property type="entry name" value="Class II aaRS and biotin synthetases"/>
    <property type="match status" value="1"/>
</dbReference>
<dbReference type="InterPro" id="IPR004364">
    <property type="entry name" value="Aa-tRNA-synt_II"/>
</dbReference>
<evidence type="ECO:0000256" key="1">
    <source>
        <dbReference type="ARBA" id="ARBA00006303"/>
    </source>
</evidence>
<dbReference type="GO" id="GO:0003676">
    <property type="term" value="F:nucleic acid binding"/>
    <property type="evidence" value="ECO:0007669"/>
    <property type="project" value="InterPro"/>
</dbReference>
<dbReference type="NCBIfam" id="TIGR00459">
    <property type="entry name" value="aspS_bact"/>
    <property type="match status" value="1"/>
</dbReference>
<dbReference type="AlphaFoldDB" id="A0A368BN73"/>
<keyword evidence="4 8" id="KW-0547">Nucleotide-binding</keyword>
<feature type="binding site" evidence="8">
    <location>
        <position position="219"/>
    </location>
    <ligand>
        <name>L-aspartate</name>
        <dbReference type="ChEBI" id="CHEBI:29991"/>
    </ligand>
</feature>
<dbReference type="InterPro" id="IPR029351">
    <property type="entry name" value="GAD_dom"/>
</dbReference>
<comment type="subcellular location">
    <subcellularLocation>
        <location evidence="8">Cytoplasm</location>
    </subcellularLocation>
</comment>
<dbReference type="PANTHER" id="PTHR22594">
    <property type="entry name" value="ASPARTYL/LYSYL-TRNA SYNTHETASE"/>
    <property type="match status" value="1"/>
</dbReference>
<feature type="binding site" evidence="8">
    <location>
        <position position="489"/>
    </location>
    <ligand>
        <name>L-aspartate</name>
        <dbReference type="ChEBI" id="CHEBI:29991"/>
    </ligand>
</feature>
<dbReference type="Gene3D" id="2.40.50.140">
    <property type="entry name" value="Nucleic acid-binding proteins"/>
    <property type="match status" value="1"/>
</dbReference>
<feature type="binding site" evidence="8">
    <location>
        <position position="228"/>
    </location>
    <ligand>
        <name>ATP</name>
        <dbReference type="ChEBI" id="CHEBI:30616"/>
    </ligand>
</feature>
<evidence type="ECO:0000256" key="5">
    <source>
        <dbReference type="ARBA" id="ARBA00022840"/>
    </source>
</evidence>
<dbReference type="PRINTS" id="PR01042">
    <property type="entry name" value="TRNASYNTHASP"/>
</dbReference>
<evidence type="ECO:0000256" key="7">
    <source>
        <dbReference type="ARBA" id="ARBA00023146"/>
    </source>
</evidence>
<keyword evidence="6 8" id="KW-0648">Protein biosynthesis</keyword>
<dbReference type="InterPro" id="IPR004524">
    <property type="entry name" value="Asp-tRNA-ligase_1"/>
</dbReference>
<dbReference type="Pfam" id="PF00152">
    <property type="entry name" value="tRNA-synt_2"/>
    <property type="match status" value="1"/>
</dbReference>
<gene>
    <name evidence="8" type="primary">aspS</name>
    <name evidence="10" type="ORF">DBW97_01785</name>
</gene>
<dbReference type="InterPro" id="IPR004115">
    <property type="entry name" value="GAD-like_sf"/>
</dbReference>
<organism evidence="10 11">
    <name type="scientific">SAR86 cluster bacterium</name>
    <dbReference type="NCBI Taxonomy" id="2030880"/>
    <lineage>
        <taxon>Bacteria</taxon>
        <taxon>Pseudomonadati</taxon>
        <taxon>Pseudomonadota</taxon>
        <taxon>Gammaproteobacteria</taxon>
        <taxon>SAR86 cluster</taxon>
    </lineage>
</organism>
<comment type="subunit">
    <text evidence="8">Homodimer.</text>
</comment>
<name>A0A368BN73_9GAMM</name>
<dbReference type="Pfam" id="PF02938">
    <property type="entry name" value="GAD"/>
    <property type="match status" value="1"/>
</dbReference>
<evidence type="ECO:0000256" key="8">
    <source>
        <dbReference type="HAMAP-Rule" id="MF_00044"/>
    </source>
</evidence>
<evidence type="ECO:0000256" key="6">
    <source>
        <dbReference type="ARBA" id="ARBA00022917"/>
    </source>
</evidence>
<feature type="binding site" evidence="8">
    <location>
        <position position="482"/>
    </location>
    <ligand>
        <name>ATP</name>
        <dbReference type="ChEBI" id="CHEBI:30616"/>
    </ligand>
</feature>
<dbReference type="InterPro" id="IPR002312">
    <property type="entry name" value="Asp/Asn-tRNA-synth_IIb"/>
</dbReference>
<dbReference type="Pfam" id="PF01336">
    <property type="entry name" value="tRNA_anti-codon"/>
    <property type="match status" value="1"/>
</dbReference>
<dbReference type="CDD" id="cd00777">
    <property type="entry name" value="AspRS_core"/>
    <property type="match status" value="1"/>
</dbReference>
<dbReference type="SUPFAM" id="SSF50249">
    <property type="entry name" value="Nucleic acid-binding proteins"/>
    <property type="match status" value="1"/>
</dbReference>
<evidence type="ECO:0000259" key="9">
    <source>
        <dbReference type="PROSITE" id="PS50862"/>
    </source>
</evidence>
<evidence type="ECO:0000256" key="3">
    <source>
        <dbReference type="ARBA" id="ARBA00022598"/>
    </source>
</evidence>
<dbReference type="CDD" id="cd04317">
    <property type="entry name" value="EcAspRS_like_N"/>
    <property type="match status" value="1"/>
</dbReference>
<proteinExistence type="inferred from homology"/>
<dbReference type="GO" id="GO:0005524">
    <property type="term" value="F:ATP binding"/>
    <property type="evidence" value="ECO:0007669"/>
    <property type="project" value="UniProtKB-UniRule"/>
</dbReference>
<dbReference type="InterPro" id="IPR004365">
    <property type="entry name" value="NA-bd_OB_tRNA"/>
</dbReference>
<evidence type="ECO:0000256" key="2">
    <source>
        <dbReference type="ARBA" id="ARBA00022490"/>
    </source>
</evidence>
<evidence type="ECO:0000313" key="10">
    <source>
        <dbReference type="EMBL" id="RCL38768.1"/>
    </source>
</evidence>
<keyword evidence="3 8" id="KW-0436">Ligase</keyword>
<dbReference type="PROSITE" id="PS50862">
    <property type="entry name" value="AA_TRNA_LIGASE_II"/>
    <property type="match status" value="1"/>
</dbReference>
<dbReference type="GO" id="GO:0005737">
    <property type="term" value="C:cytoplasm"/>
    <property type="evidence" value="ECO:0007669"/>
    <property type="project" value="UniProtKB-SubCell"/>
</dbReference>
<dbReference type="InterPro" id="IPR047090">
    <property type="entry name" value="AspRS_core"/>
</dbReference>
<dbReference type="Gene3D" id="3.30.930.10">
    <property type="entry name" value="Bira Bifunctional Protein, Domain 2"/>
    <property type="match status" value="1"/>
</dbReference>
<comment type="caution">
    <text evidence="8">Lacks conserved residue(s) required for the propagation of feature annotation.</text>
</comment>
<dbReference type="InterPro" id="IPR045864">
    <property type="entry name" value="aa-tRNA-synth_II/BPL/LPL"/>
</dbReference>
<reference evidence="10 11" key="1">
    <citation type="journal article" date="2018" name="Microbiome">
        <title>Fine metagenomic profile of the Mediterranean stratified and mixed water columns revealed by assembly and recruitment.</title>
        <authorList>
            <person name="Haro-Moreno J.M."/>
            <person name="Lopez-Perez M."/>
            <person name="De La Torre J.R."/>
            <person name="Picazo A."/>
            <person name="Camacho A."/>
            <person name="Rodriguez-Valera F."/>
        </authorList>
    </citation>
    <scope>NUCLEOTIDE SEQUENCE [LARGE SCALE GENOMIC DNA]</scope>
    <source>
        <strain evidence="10">MED-G83</strain>
    </source>
</reference>
<dbReference type="PANTHER" id="PTHR22594:SF5">
    <property type="entry name" value="ASPARTATE--TRNA LIGASE, MITOCHONDRIAL"/>
    <property type="match status" value="1"/>
</dbReference>
<dbReference type="InterPro" id="IPR047089">
    <property type="entry name" value="Asp-tRNA-ligase_1_N"/>
</dbReference>
<sequence>MRTNYCGEITKKLLGEEVTVCGWVHRRRDHGGVIFLDLRDTTGIVQLVINPDAGESFKIAEDVRGEYVLKATAKVDPRPEDSTNKDLNTGEIELNVKDLEILNVAETPAFPLDQSSEVGEDVRLKNRTLDLRRPEMQKNIRTKALLTKAIRDYLESNRFLDIETPILTKATPEGARDYLVPSRTNVGKFFALPQSPQLFKQMLMISGFDRYYQIARCFRDEDLRADRQPEFSQVDIEASFVEENDVMSFSEEMIKKCFKDILGLDLGKINKITWEEAMETYGSDKPDLRNPLKLIEVSELFTKEEFKVFSDPANDSNSRIAALVIQNGSSIGRGQIDRYTDFVKDFGAKGLAYIKVEEDKIDGLSSPILKYLSEECLESVFSTLNLSKDDLVFFGAGKKKTVNDYMSRLMTKIGDDAKLLDDDFKACWVTEFPMFEEDSDKNLTSLHHPFTSPSIDNVGELDNIDPLNLNSRAYDLVINGIEIGGGSIRIHDQSIQDKVFKLLGLDEKEVEEKFGFFLKTLSTGCPPHGGIAFGLDRLAMIMVGASSIRDVIAFPKTQSALCLLTEAPDNVSGENLDELNISLKEE</sequence>
<keyword evidence="2 8" id="KW-0963">Cytoplasm</keyword>
<dbReference type="Proteomes" id="UP000252147">
    <property type="component" value="Unassembled WGS sequence"/>
</dbReference>
<comment type="caution">
    <text evidence="10">The sequence shown here is derived from an EMBL/GenBank/DDBJ whole genome shotgun (WGS) entry which is preliminary data.</text>
</comment>
<dbReference type="GO" id="GO:0050560">
    <property type="term" value="F:aspartate-tRNA(Asn) ligase activity"/>
    <property type="evidence" value="ECO:0007669"/>
    <property type="project" value="UniProtKB-EC"/>
</dbReference>
<keyword evidence="5 8" id="KW-0067">ATP-binding</keyword>
<dbReference type="EMBL" id="QOPD01000002">
    <property type="protein sequence ID" value="RCL38768.1"/>
    <property type="molecule type" value="Genomic_DNA"/>
</dbReference>
<dbReference type="InterPro" id="IPR012340">
    <property type="entry name" value="NA-bd_OB-fold"/>
</dbReference>
<evidence type="ECO:0000256" key="4">
    <source>
        <dbReference type="ARBA" id="ARBA00022741"/>
    </source>
</evidence>
<dbReference type="SUPFAM" id="SSF55261">
    <property type="entry name" value="GAD domain-like"/>
    <property type="match status" value="1"/>
</dbReference>
<feature type="binding site" evidence="8">
    <location>
        <begin position="219"/>
        <end position="221"/>
    </location>
    <ligand>
        <name>ATP</name>
        <dbReference type="ChEBI" id="CHEBI:30616"/>
    </ligand>
</feature>
<dbReference type="EC" id="6.1.1.23" evidence="8"/>
<dbReference type="GO" id="GO:0006422">
    <property type="term" value="P:aspartyl-tRNA aminoacylation"/>
    <property type="evidence" value="ECO:0007669"/>
    <property type="project" value="UniProtKB-UniRule"/>
</dbReference>
<dbReference type="GO" id="GO:0004815">
    <property type="term" value="F:aspartate-tRNA ligase activity"/>
    <property type="evidence" value="ECO:0007669"/>
    <property type="project" value="UniProtKB-UniRule"/>
</dbReference>
<dbReference type="HAMAP" id="MF_00044">
    <property type="entry name" value="Asp_tRNA_synth_type1"/>
    <property type="match status" value="1"/>
</dbReference>